<keyword evidence="1" id="KW-0732">Signal</keyword>
<dbReference type="EMBL" id="JAUEOZ010000003">
    <property type="protein sequence ID" value="MDN2483822.1"/>
    <property type="molecule type" value="Genomic_DNA"/>
</dbReference>
<keyword evidence="3" id="KW-1185">Reference proteome</keyword>
<protein>
    <submittedName>
        <fullName evidence="2">Uncharacterized protein</fullName>
    </submittedName>
</protein>
<proteinExistence type="predicted"/>
<reference evidence="2" key="1">
    <citation type="submission" date="2024-05" db="EMBL/GenBank/DDBJ databases">
        <title>Genome Sequences of Four Agar- Degrading Marine Bacteria.</title>
        <authorList>
            <person name="Phillips E.K."/>
            <person name="Shaffer J.C."/>
            <person name="Henson M.W."/>
            <person name="Temperton B."/>
            <person name="Thrash C.J."/>
            <person name="Martin M.O."/>
        </authorList>
    </citation>
    <scope>NUCLEOTIDE SEQUENCE</scope>
    <source>
        <strain evidence="2">EKP203</strain>
    </source>
</reference>
<feature type="signal peptide" evidence="1">
    <location>
        <begin position="1"/>
        <end position="21"/>
    </location>
</feature>
<organism evidence="2 3">
    <name type="scientific">Vibrio agarivorans</name>
    <dbReference type="NCBI Taxonomy" id="153622"/>
    <lineage>
        <taxon>Bacteria</taxon>
        <taxon>Pseudomonadati</taxon>
        <taxon>Pseudomonadota</taxon>
        <taxon>Gammaproteobacteria</taxon>
        <taxon>Vibrionales</taxon>
        <taxon>Vibrionaceae</taxon>
        <taxon>Vibrio</taxon>
    </lineage>
</organism>
<evidence type="ECO:0000256" key="1">
    <source>
        <dbReference type="SAM" id="SignalP"/>
    </source>
</evidence>
<gene>
    <name evidence="2" type="ORF">QWJ08_20940</name>
</gene>
<dbReference type="Proteomes" id="UP001169719">
    <property type="component" value="Unassembled WGS sequence"/>
</dbReference>
<evidence type="ECO:0000313" key="3">
    <source>
        <dbReference type="Proteomes" id="UP001169719"/>
    </source>
</evidence>
<evidence type="ECO:0000313" key="2">
    <source>
        <dbReference type="EMBL" id="MDN2483822.1"/>
    </source>
</evidence>
<accession>A0ABT7Y6Z5</accession>
<comment type="caution">
    <text evidence="2">The sequence shown here is derived from an EMBL/GenBank/DDBJ whole genome shotgun (WGS) entry which is preliminary data.</text>
</comment>
<dbReference type="RefSeq" id="WP_289963975.1">
    <property type="nucleotide sequence ID" value="NZ_JAUEOZ010000003.1"/>
</dbReference>
<name>A0ABT7Y6Z5_9VIBR</name>
<feature type="chain" id="PRO_5046155788" evidence="1">
    <location>
        <begin position="22"/>
        <end position="334"/>
    </location>
</feature>
<sequence>MNYLVKGALVFSVLGSGVAHANIQTNIATCDEFVHAYENGQDISLTNDIECSGQKISISSNSSIPSYIEGNEFTVYDVHFESRNGGFINPTGVIKDISFERIHLTRTNLNGNYNYVLGDSLGSKGFINNLEVSDITSEEAFTSLLGAVHSEIDGLRVYLWGNTIEPSTAVFSRGNVSSATLANMRVIGGEVRYPKTSSGVALLGNTVNDSTIVNVLFRNQKINSDGEFWFVGSNVYDNYINGYTLKNYRFTNPQATKHFISRNEKKDSNNMVVNYRHNFWPADVEPLWENFDSPYSGSTSVYEVIADGEVFNIPQECTFYLKQEKYFLQYKDAE</sequence>